<evidence type="ECO:0000259" key="1">
    <source>
        <dbReference type="PROSITE" id="PS51746"/>
    </source>
</evidence>
<dbReference type="InterPro" id="IPR001932">
    <property type="entry name" value="PPM-type_phosphatase-like_dom"/>
</dbReference>
<dbReference type="SUPFAM" id="SSF81606">
    <property type="entry name" value="PP2C-like"/>
    <property type="match status" value="1"/>
</dbReference>
<dbReference type="Pfam" id="PF00481">
    <property type="entry name" value="PP2C"/>
    <property type="match status" value="1"/>
</dbReference>
<dbReference type="NCBIfam" id="NF033484">
    <property type="entry name" value="Stp1_PP2C_phos"/>
    <property type="match status" value="1"/>
</dbReference>
<dbReference type="Gene3D" id="3.60.40.10">
    <property type="entry name" value="PPM-type phosphatase domain"/>
    <property type="match status" value="1"/>
</dbReference>
<dbReference type="SMART" id="SM00331">
    <property type="entry name" value="PP2C_SIG"/>
    <property type="match status" value="1"/>
</dbReference>
<evidence type="ECO:0000313" key="2">
    <source>
        <dbReference type="EMBL" id="MPL86231.1"/>
    </source>
</evidence>
<organism evidence="2">
    <name type="scientific">bioreactor metagenome</name>
    <dbReference type="NCBI Taxonomy" id="1076179"/>
    <lineage>
        <taxon>unclassified sequences</taxon>
        <taxon>metagenomes</taxon>
        <taxon>ecological metagenomes</taxon>
    </lineage>
</organism>
<dbReference type="InterPro" id="IPR015655">
    <property type="entry name" value="PP2C"/>
</dbReference>
<name>A0A644V4W1_9ZZZZ</name>
<gene>
    <name evidence="2" type="primary">stp_1</name>
    <name evidence="2" type="ORF">SDC9_32208</name>
</gene>
<keyword evidence="2" id="KW-0378">Hydrolase</keyword>
<proteinExistence type="predicted"/>
<dbReference type="PROSITE" id="PS51746">
    <property type="entry name" value="PPM_2"/>
    <property type="match status" value="1"/>
</dbReference>
<dbReference type="SMART" id="SM00332">
    <property type="entry name" value="PP2Cc"/>
    <property type="match status" value="1"/>
</dbReference>
<accession>A0A644V4W1</accession>
<dbReference type="AlphaFoldDB" id="A0A644V4W1"/>
<reference evidence="2" key="1">
    <citation type="submission" date="2019-08" db="EMBL/GenBank/DDBJ databases">
        <authorList>
            <person name="Kucharzyk K."/>
            <person name="Murdoch R.W."/>
            <person name="Higgins S."/>
            <person name="Loffler F."/>
        </authorList>
    </citation>
    <scope>NUCLEOTIDE SEQUENCE</scope>
</reference>
<dbReference type="EC" id="3.1.3.16" evidence="2"/>
<dbReference type="InterPro" id="IPR036457">
    <property type="entry name" value="PPM-type-like_dom_sf"/>
</dbReference>
<dbReference type="CDD" id="cd00143">
    <property type="entry name" value="PP2Cc"/>
    <property type="match status" value="1"/>
</dbReference>
<dbReference type="PANTHER" id="PTHR47992">
    <property type="entry name" value="PROTEIN PHOSPHATASE"/>
    <property type="match status" value="1"/>
</dbReference>
<dbReference type="GO" id="GO:0004722">
    <property type="term" value="F:protein serine/threonine phosphatase activity"/>
    <property type="evidence" value="ECO:0007669"/>
    <property type="project" value="UniProtKB-EC"/>
</dbReference>
<feature type="domain" description="PPM-type phosphatase" evidence="1">
    <location>
        <begin position="1"/>
        <end position="235"/>
    </location>
</feature>
<protein>
    <submittedName>
        <fullName evidence="2">Serine/threonine phosphatase stp</fullName>
        <ecNumber evidence="2">3.1.3.16</ecNumber>
    </submittedName>
</protein>
<comment type="caution">
    <text evidence="2">The sequence shown here is derived from an EMBL/GenBank/DDBJ whole genome shotgun (WGS) entry which is preliminary data.</text>
</comment>
<sequence length="237" mass="25600">MLAVSRTNCGLVRENNEDSVLVRVPTLFAIADGMGGYNAGEIASFEAVRLLSDLDCSNIPESEVLSYLESKIKKINTQIWTMSQEIPEQHGMGTTLTAVYLGKDGVAFVGHVGDSRIYLMQDGVFKQVTSDHSLVAEMVRQKQLTPSEAATSSQKHIITRAIGALPEVEVDLFEFIVAGAQKMLLCSDGLSDMVPNEVIEKLLLGKDLNVIADKLMALALAAGGKDNISFIILDLEG</sequence>
<dbReference type="EMBL" id="VSSQ01000218">
    <property type="protein sequence ID" value="MPL86231.1"/>
    <property type="molecule type" value="Genomic_DNA"/>
</dbReference>